<dbReference type="HOGENOM" id="CLU_2592931_0_0_1"/>
<organism evidence="1 2">
    <name type="scientific">Amborella trichopoda</name>
    <dbReference type="NCBI Taxonomy" id="13333"/>
    <lineage>
        <taxon>Eukaryota</taxon>
        <taxon>Viridiplantae</taxon>
        <taxon>Streptophyta</taxon>
        <taxon>Embryophyta</taxon>
        <taxon>Tracheophyta</taxon>
        <taxon>Spermatophyta</taxon>
        <taxon>Magnoliopsida</taxon>
        <taxon>Amborellales</taxon>
        <taxon>Amborellaceae</taxon>
        <taxon>Amborella</taxon>
    </lineage>
</organism>
<sequence length="80" mass="8688">MRPIARAARSGLISTCGWLGRLVFISLGRASLWFPIMAVWATRLRATDGGEISVMLNIGEWFTHAKSPVALDTMAVQEGA</sequence>
<proteinExistence type="predicted"/>
<protein>
    <submittedName>
        <fullName evidence="1">Uncharacterized protein</fullName>
    </submittedName>
</protein>
<evidence type="ECO:0000313" key="2">
    <source>
        <dbReference type="Proteomes" id="UP000017836"/>
    </source>
</evidence>
<accession>W1PGV2</accession>
<dbReference type="Proteomes" id="UP000017836">
    <property type="component" value="Unassembled WGS sequence"/>
</dbReference>
<name>W1PGV2_AMBTC</name>
<keyword evidence="2" id="KW-1185">Reference proteome</keyword>
<dbReference type="EMBL" id="KI393051">
    <property type="protein sequence ID" value="ERN09217.1"/>
    <property type="molecule type" value="Genomic_DNA"/>
</dbReference>
<evidence type="ECO:0000313" key="1">
    <source>
        <dbReference type="EMBL" id="ERN09217.1"/>
    </source>
</evidence>
<gene>
    <name evidence="1" type="ORF">AMTR_s00014p00255120</name>
</gene>
<dbReference type="AlphaFoldDB" id="W1PGV2"/>
<reference evidence="2" key="1">
    <citation type="journal article" date="2013" name="Science">
        <title>The Amborella genome and the evolution of flowering plants.</title>
        <authorList>
            <consortium name="Amborella Genome Project"/>
        </authorList>
    </citation>
    <scope>NUCLEOTIDE SEQUENCE [LARGE SCALE GENOMIC DNA]</scope>
</reference>
<dbReference type="Gramene" id="ERN09217">
    <property type="protein sequence ID" value="ERN09217"/>
    <property type="gene ID" value="AMTR_s00014p00255120"/>
</dbReference>